<dbReference type="PANTHER" id="PTHR47893:SF1">
    <property type="entry name" value="REGULATORY PROTEIN PCHR"/>
    <property type="match status" value="1"/>
</dbReference>
<dbReference type="Pfam" id="PF12833">
    <property type="entry name" value="HTH_18"/>
    <property type="match status" value="1"/>
</dbReference>
<evidence type="ECO:0000313" key="5">
    <source>
        <dbReference type="EMBL" id="MBT1701298.1"/>
    </source>
</evidence>
<reference evidence="5 6" key="1">
    <citation type="submission" date="2021-05" db="EMBL/GenBank/DDBJ databases">
        <title>A Polyphasic approach of four new species of the genus Ohtaekwangia: Ohtaekwangia histidinii sp. nov., Ohtaekwangia cretensis sp. nov., Ohtaekwangia indiensis sp. nov., Ohtaekwangia reichenbachii sp. nov. from diverse environment.</title>
        <authorList>
            <person name="Octaviana S."/>
        </authorList>
    </citation>
    <scope>NUCLEOTIDE SEQUENCE [LARGE SCALE GENOMIC DNA]</scope>
    <source>
        <strain evidence="5 6">PWU4</strain>
    </source>
</reference>
<dbReference type="PROSITE" id="PS00041">
    <property type="entry name" value="HTH_ARAC_FAMILY_1"/>
    <property type="match status" value="1"/>
</dbReference>
<dbReference type="GO" id="GO:0043565">
    <property type="term" value="F:sequence-specific DNA binding"/>
    <property type="evidence" value="ECO:0007669"/>
    <property type="project" value="InterPro"/>
</dbReference>
<evidence type="ECO:0000256" key="1">
    <source>
        <dbReference type="ARBA" id="ARBA00023015"/>
    </source>
</evidence>
<keyword evidence="6" id="KW-1185">Reference proteome</keyword>
<evidence type="ECO:0000313" key="6">
    <source>
        <dbReference type="Proteomes" id="UP001319200"/>
    </source>
</evidence>
<sequence length="289" mass="33140">MRVTKFELSPEKPGYPVKGRMLYLSSVLEEDTTYAFVPEHDFLGFFYCLHGKVPYTIDNVSGMLQKGYFNMAYLPAGSCTVALSKGRYASFCMEVDADYLKQLLPGVPILETFLDKIGGAEPVWMCPNHPLIAPRIVHSIYSVIGNGFEGELQSLYLDCKFVDLIIASLHHCQHFKIGLDENDVRKIKETKEYIEQNLKFRLDVNYLADKISLTRKKFEAGFKQLYGTSVFDFITNERMQQARVMLRDSTLTISEISVSLGYTRLNNFYKTFKRRFGYSPGELRKNDGE</sequence>
<dbReference type="Gene3D" id="1.10.10.60">
    <property type="entry name" value="Homeodomain-like"/>
    <property type="match status" value="2"/>
</dbReference>
<proteinExistence type="predicted"/>
<dbReference type="RefSeq" id="WP_254169981.1">
    <property type="nucleotide sequence ID" value="NZ_JAHESF010000064.1"/>
</dbReference>
<evidence type="ECO:0000256" key="2">
    <source>
        <dbReference type="ARBA" id="ARBA00023125"/>
    </source>
</evidence>
<evidence type="ECO:0000259" key="4">
    <source>
        <dbReference type="PROSITE" id="PS01124"/>
    </source>
</evidence>
<dbReference type="AlphaFoldDB" id="A0AAP2DRS5"/>
<dbReference type="EMBL" id="JAHESF010000064">
    <property type="protein sequence ID" value="MBT1701298.1"/>
    <property type="molecule type" value="Genomic_DNA"/>
</dbReference>
<comment type="caution">
    <text evidence="5">The sequence shown here is derived from an EMBL/GenBank/DDBJ whole genome shotgun (WGS) entry which is preliminary data.</text>
</comment>
<keyword evidence="3" id="KW-0804">Transcription</keyword>
<organism evidence="5 6">
    <name type="scientific">Chryseosolibacter histidini</name>
    <dbReference type="NCBI Taxonomy" id="2782349"/>
    <lineage>
        <taxon>Bacteria</taxon>
        <taxon>Pseudomonadati</taxon>
        <taxon>Bacteroidota</taxon>
        <taxon>Cytophagia</taxon>
        <taxon>Cytophagales</taxon>
        <taxon>Chryseotaleaceae</taxon>
        <taxon>Chryseosolibacter</taxon>
    </lineage>
</organism>
<dbReference type="InterPro" id="IPR053142">
    <property type="entry name" value="PchR_regulatory_protein"/>
</dbReference>
<keyword evidence="1" id="KW-0805">Transcription regulation</keyword>
<dbReference type="GO" id="GO:0003700">
    <property type="term" value="F:DNA-binding transcription factor activity"/>
    <property type="evidence" value="ECO:0007669"/>
    <property type="project" value="InterPro"/>
</dbReference>
<dbReference type="PANTHER" id="PTHR47893">
    <property type="entry name" value="REGULATORY PROTEIN PCHR"/>
    <property type="match status" value="1"/>
</dbReference>
<protein>
    <submittedName>
        <fullName evidence="5">AraC family transcriptional regulator</fullName>
    </submittedName>
</protein>
<evidence type="ECO:0000256" key="3">
    <source>
        <dbReference type="ARBA" id="ARBA00023163"/>
    </source>
</evidence>
<accession>A0AAP2DRS5</accession>
<gene>
    <name evidence="5" type="ORF">KK083_30680</name>
</gene>
<dbReference type="InterPro" id="IPR009057">
    <property type="entry name" value="Homeodomain-like_sf"/>
</dbReference>
<dbReference type="InterPro" id="IPR018060">
    <property type="entry name" value="HTH_AraC"/>
</dbReference>
<dbReference type="InterPro" id="IPR018062">
    <property type="entry name" value="HTH_AraC-typ_CS"/>
</dbReference>
<dbReference type="SMART" id="SM00342">
    <property type="entry name" value="HTH_ARAC"/>
    <property type="match status" value="1"/>
</dbReference>
<feature type="domain" description="HTH araC/xylS-type" evidence="4">
    <location>
        <begin position="188"/>
        <end position="286"/>
    </location>
</feature>
<dbReference type="InterPro" id="IPR020449">
    <property type="entry name" value="Tscrpt_reg_AraC-type_HTH"/>
</dbReference>
<name>A0AAP2DRS5_9BACT</name>
<keyword evidence="2" id="KW-0238">DNA-binding</keyword>
<dbReference type="SUPFAM" id="SSF46689">
    <property type="entry name" value="Homeodomain-like"/>
    <property type="match status" value="1"/>
</dbReference>
<dbReference type="PRINTS" id="PR00032">
    <property type="entry name" value="HTHARAC"/>
</dbReference>
<dbReference type="Proteomes" id="UP001319200">
    <property type="component" value="Unassembled WGS sequence"/>
</dbReference>
<dbReference type="PROSITE" id="PS01124">
    <property type="entry name" value="HTH_ARAC_FAMILY_2"/>
    <property type="match status" value="1"/>
</dbReference>